<evidence type="ECO:0000256" key="2">
    <source>
        <dbReference type="ARBA" id="ARBA00022679"/>
    </source>
</evidence>
<dbReference type="PANTHER" id="PTHR31756">
    <property type="entry name" value="PYRUVATE, PHOSPHATE DIKINASE REGULATORY PROTEIN 1, CHLOROPLASTIC"/>
    <property type="match status" value="1"/>
</dbReference>
<comment type="similarity">
    <text evidence="5">Belongs to the pyruvate, phosphate/water dikinase regulatory protein family. PDRP subfamily.</text>
</comment>
<dbReference type="PANTHER" id="PTHR31756:SF3">
    <property type="entry name" value="PYRUVATE, PHOSPHATE DIKINASE REGULATORY PROTEIN 1, CHLOROPLASTIC"/>
    <property type="match status" value="1"/>
</dbReference>
<proteinExistence type="inferred from homology"/>
<comment type="function">
    <text evidence="5">Bifunctional serine/threonine kinase and phosphorylase involved in the regulation of the pyruvate, phosphate dikinase (PPDK) by catalyzing its phosphorylation/dephosphorylation.</text>
</comment>
<dbReference type="EC" id="2.7.4.27" evidence="5"/>
<evidence type="ECO:0000256" key="5">
    <source>
        <dbReference type="HAMAP-Rule" id="MF_00921"/>
    </source>
</evidence>
<evidence type="ECO:0000313" key="6">
    <source>
        <dbReference type="EMBL" id="SDF72968.1"/>
    </source>
</evidence>
<dbReference type="NCBIfam" id="NF003742">
    <property type="entry name" value="PRK05339.1"/>
    <property type="match status" value="1"/>
</dbReference>
<dbReference type="InterPro" id="IPR026565">
    <property type="entry name" value="PPDK_reg"/>
</dbReference>
<evidence type="ECO:0000256" key="4">
    <source>
        <dbReference type="ARBA" id="ARBA00022777"/>
    </source>
</evidence>
<reference evidence="6 7" key="1">
    <citation type="submission" date="2016-10" db="EMBL/GenBank/DDBJ databases">
        <authorList>
            <person name="Varghese N."/>
            <person name="Submissions S."/>
        </authorList>
    </citation>
    <scope>NUCLEOTIDE SEQUENCE [LARGE SCALE GENOMIC DNA]</scope>
    <source>
        <strain evidence="6 7">DSM 18839</strain>
    </source>
</reference>
<dbReference type="RefSeq" id="WP_093150132.1">
    <property type="nucleotide sequence ID" value="NZ_FNBW01000006.1"/>
</dbReference>
<dbReference type="GO" id="GO:0004674">
    <property type="term" value="F:protein serine/threonine kinase activity"/>
    <property type="evidence" value="ECO:0007669"/>
    <property type="project" value="UniProtKB-UniRule"/>
</dbReference>
<evidence type="ECO:0000313" key="7">
    <source>
        <dbReference type="Proteomes" id="UP000198615"/>
    </source>
</evidence>
<feature type="binding site" evidence="5">
    <location>
        <begin position="152"/>
        <end position="159"/>
    </location>
    <ligand>
        <name>ADP</name>
        <dbReference type="ChEBI" id="CHEBI:456216"/>
    </ligand>
</feature>
<dbReference type="HAMAP" id="MF_00921">
    <property type="entry name" value="PDRP"/>
    <property type="match status" value="1"/>
</dbReference>
<dbReference type="Pfam" id="PF03618">
    <property type="entry name" value="Kinase-PPPase"/>
    <property type="match status" value="1"/>
</dbReference>
<dbReference type="AlphaFoldDB" id="A0A8G2BIV2"/>
<keyword evidence="1 5" id="KW-0723">Serine/threonine-protein kinase</keyword>
<dbReference type="InterPro" id="IPR005177">
    <property type="entry name" value="Kinase-pyrophosphorylase"/>
</dbReference>
<dbReference type="GO" id="GO:0005524">
    <property type="term" value="F:ATP binding"/>
    <property type="evidence" value="ECO:0007669"/>
    <property type="project" value="InterPro"/>
</dbReference>
<comment type="catalytic activity">
    <reaction evidence="5">
        <text>N(tele)-phospho-L-histidyl/L-threonyl-[pyruvate, phosphate dikinase] + ADP = N(tele)-phospho-L-histidyl/O-phospho-L-threonyl-[pyruvate, phosphate dikinase] + AMP + H(+)</text>
        <dbReference type="Rhea" id="RHEA:43692"/>
        <dbReference type="Rhea" id="RHEA-COMP:10650"/>
        <dbReference type="Rhea" id="RHEA-COMP:10651"/>
        <dbReference type="ChEBI" id="CHEBI:15378"/>
        <dbReference type="ChEBI" id="CHEBI:30013"/>
        <dbReference type="ChEBI" id="CHEBI:61977"/>
        <dbReference type="ChEBI" id="CHEBI:83586"/>
        <dbReference type="ChEBI" id="CHEBI:456215"/>
        <dbReference type="ChEBI" id="CHEBI:456216"/>
        <dbReference type="EC" id="2.7.11.32"/>
    </reaction>
</comment>
<evidence type="ECO:0000256" key="3">
    <source>
        <dbReference type="ARBA" id="ARBA00022741"/>
    </source>
</evidence>
<sequence>MSSTDLLHLHLVSDATGETNHQIARACLVQFEDVRAKEHVWSLVRTGSYLDKVIAGVEANPGPVLFTLVDPDLRRRLEEACRRIEVPCLPVLDPIVMTLANYMGRESHPRPGRQHEMDAAYFNRIEAMDFTLAHDDGQQVHDLEEADIVILGVSRTSKTPTSLYLANRGYKTANVPIVPDVPPPDEIFHLKRPLVVAFTTDPARLIQVRRNRVLMLKQREETDYVAMEQVRKEVAEARRMFVKNGWPVIDVTRRSIEETSAAVLQHLEARETGNV</sequence>
<name>A0A8G2BIV2_9PROT</name>
<keyword evidence="3 5" id="KW-0547">Nucleotide-binding</keyword>
<comment type="catalytic activity">
    <reaction evidence="5">
        <text>N(tele)-phospho-L-histidyl/O-phospho-L-threonyl-[pyruvate, phosphate dikinase] + phosphate + H(+) = N(tele)-phospho-L-histidyl/L-threonyl-[pyruvate, phosphate dikinase] + diphosphate</text>
        <dbReference type="Rhea" id="RHEA:43696"/>
        <dbReference type="Rhea" id="RHEA-COMP:10650"/>
        <dbReference type="Rhea" id="RHEA-COMP:10651"/>
        <dbReference type="ChEBI" id="CHEBI:15378"/>
        <dbReference type="ChEBI" id="CHEBI:30013"/>
        <dbReference type="ChEBI" id="CHEBI:33019"/>
        <dbReference type="ChEBI" id="CHEBI:43474"/>
        <dbReference type="ChEBI" id="CHEBI:61977"/>
        <dbReference type="ChEBI" id="CHEBI:83586"/>
        <dbReference type="EC" id="2.7.4.27"/>
    </reaction>
</comment>
<keyword evidence="4 5" id="KW-0418">Kinase</keyword>
<dbReference type="GO" id="GO:0043531">
    <property type="term" value="F:ADP binding"/>
    <property type="evidence" value="ECO:0007669"/>
    <property type="project" value="UniProtKB-UniRule"/>
</dbReference>
<keyword evidence="7" id="KW-1185">Reference proteome</keyword>
<dbReference type="Proteomes" id="UP000198615">
    <property type="component" value="Unassembled WGS sequence"/>
</dbReference>
<keyword evidence="2 5" id="KW-0808">Transferase</keyword>
<protein>
    <recommendedName>
        <fullName evidence="5">Putative pyruvate, phosphate dikinase regulatory protein</fullName>
        <shortName evidence="5">PPDK regulatory protein</shortName>
        <ecNumber evidence="5">2.7.11.32</ecNumber>
        <ecNumber evidence="5">2.7.4.27</ecNumber>
    </recommendedName>
</protein>
<organism evidence="6 7">
    <name type="scientific">Thalassobaculum litoreum DSM 18839</name>
    <dbReference type="NCBI Taxonomy" id="1123362"/>
    <lineage>
        <taxon>Bacteria</taxon>
        <taxon>Pseudomonadati</taxon>
        <taxon>Pseudomonadota</taxon>
        <taxon>Alphaproteobacteria</taxon>
        <taxon>Rhodospirillales</taxon>
        <taxon>Thalassobaculaceae</taxon>
        <taxon>Thalassobaculum</taxon>
    </lineage>
</organism>
<gene>
    <name evidence="6" type="ORF">SAMN05660686_02102</name>
</gene>
<evidence type="ECO:0000256" key="1">
    <source>
        <dbReference type="ARBA" id="ARBA00022527"/>
    </source>
</evidence>
<dbReference type="GO" id="GO:0016776">
    <property type="term" value="F:phosphotransferase activity, phosphate group as acceptor"/>
    <property type="evidence" value="ECO:0007669"/>
    <property type="project" value="UniProtKB-UniRule"/>
</dbReference>
<dbReference type="EMBL" id="FNBW01000006">
    <property type="protein sequence ID" value="SDF72968.1"/>
    <property type="molecule type" value="Genomic_DNA"/>
</dbReference>
<accession>A0A8G2BIV2</accession>
<comment type="caution">
    <text evidence="6">The sequence shown here is derived from an EMBL/GenBank/DDBJ whole genome shotgun (WGS) entry which is preliminary data.</text>
</comment>
<dbReference type="EC" id="2.7.11.32" evidence="5"/>
<dbReference type="OrthoDB" id="9782201at2"/>